<dbReference type="AlphaFoldDB" id="A0A2M4DF29"/>
<name>A0A2M4DF29_ANODA</name>
<reference evidence="2" key="1">
    <citation type="submission" date="2018-01" db="EMBL/GenBank/DDBJ databases">
        <title>An insight into the sialome of Amazonian anophelines.</title>
        <authorList>
            <person name="Ribeiro J.M."/>
            <person name="Scarpassa V."/>
            <person name="Calvo E."/>
        </authorList>
    </citation>
    <scope>NUCLEOTIDE SEQUENCE</scope>
</reference>
<feature type="region of interest" description="Disordered" evidence="1">
    <location>
        <begin position="48"/>
        <end position="67"/>
    </location>
</feature>
<organism evidence="2">
    <name type="scientific">Anopheles darlingi</name>
    <name type="common">Mosquito</name>
    <dbReference type="NCBI Taxonomy" id="43151"/>
    <lineage>
        <taxon>Eukaryota</taxon>
        <taxon>Metazoa</taxon>
        <taxon>Ecdysozoa</taxon>
        <taxon>Arthropoda</taxon>
        <taxon>Hexapoda</taxon>
        <taxon>Insecta</taxon>
        <taxon>Pterygota</taxon>
        <taxon>Neoptera</taxon>
        <taxon>Endopterygota</taxon>
        <taxon>Diptera</taxon>
        <taxon>Nematocera</taxon>
        <taxon>Culicoidea</taxon>
        <taxon>Culicidae</taxon>
        <taxon>Anophelinae</taxon>
        <taxon>Anopheles</taxon>
    </lineage>
</organism>
<proteinExistence type="predicted"/>
<evidence type="ECO:0000256" key="1">
    <source>
        <dbReference type="SAM" id="MobiDB-lite"/>
    </source>
</evidence>
<sequence>MLKVDLLLRKLILIVGIVLSFLRNNGLHTASGCKKGLTRLIMSQPGSYHSSLHTHTRTHTRTERVSL</sequence>
<dbReference type="EMBL" id="GGFL01011958">
    <property type="protein sequence ID" value="MBW76136.1"/>
    <property type="molecule type" value="Transcribed_RNA"/>
</dbReference>
<accession>A0A2M4DF29</accession>
<evidence type="ECO:0000313" key="2">
    <source>
        <dbReference type="EMBL" id="MBW76136.1"/>
    </source>
</evidence>
<protein>
    <submittedName>
        <fullName evidence="2">Putative secreted protein</fullName>
    </submittedName>
</protein>